<comment type="caution">
    <text evidence="1">The sequence shown here is derived from an EMBL/GenBank/DDBJ whole genome shotgun (WGS) entry which is preliminary data.</text>
</comment>
<gene>
    <name evidence="1" type="ORF">POM88_002051</name>
</gene>
<reference evidence="1" key="2">
    <citation type="submission" date="2023-05" db="EMBL/GenBank/DDBJ databases">
        <authorList>
            <person name="Schelkunov M.I."/>
        </authorList>
    </citation>
    <scope>NUCLEOTIDE SEQUENCE</scope>
    <source>
        <strain evidence="1">Hsosn_3</strain>
        <tissue evidence="1">Leaf</tissue>
    </source>
</reference>
<keyword evidence="2" id="KW-1185">Reference proteome</keyword>
<evidence type="ECO:0000313" key="1">
    <source>
        <dbReference type="EMBL" id="KAK1402446.1"/>
    </source>
</evidence>
<organism evidence="1 2">
    <name type="scientific">Heracleum sosnowskyi</name>
    <dbReference type="NCBI Taxonomy" id="360622"/>
    <lineage>
        <taxon>Eukaryota</taxon>
        <taxon>Viridiplantae</taxon>
        <taxon>Streptophyta</taxon>
        <taxon>Embryophyta</taxon>
        <taxon>Tracheophyta</taxon>
        <taxon>Spermatophyta</taxon>
        <taxon>Magnoliopsida</taxon>
        <taxon>eudicotyledons</taxon>
        <taxon>Gunneridae</taxon>
        <taxon>Pentapetalae</taxon>
        <taxon>asterids</taxon>
        <taxon>campanulids</taxon>
        <taxon>Apiales</taxon>
        <taxon>Apiaceae</taxon>
        <taxon>Apioideae</taxon>
        <taxon>apioid superclade</taxon>
        <taxon>Tordylieae</taxon>
        <taxon>Tordyliinae</taxon>
        <taxon>Heracleum</taxon>
    </lineage>
</organism>
<reference evidence="1" key="1">
    <citation type="submission" date="2023-02" db="EMBL/GenBank/DDBJ databases">
        <title>Genome of toxic invasive species Heracleum sosnowskyi carries increased number of genes despite the absence of recent whole-genome duplications.</title>
        <authorList>
            <person name="Schelkunov M."/>
            <person name="Shtratnikova V."/>
            <person name="Makarenko M."/>
            <person name="Klepikova A."/>
            <person name="Omelchenko D."/>
            <person name="Novikova G."/>
            <person name="Obukhova E."/>
            <person name="Bogdanov V."/>
            <person name="Penin A."/>
            <person name="Logacheva M."/>
        </authorList>
    </citation>
    <scope>NUCLEOTIDE SEQUENCE</scope>
    <source>
        <strain evidence="1">Hsosn_3</strain>
        <tissue evidence="1">Leaf</tissue>
    </source>
</reference>
<protein>
    <submittedName>
        <fullName evidence="1">Uncharacterized protein</fullName>
    </submittedName>
</protein>
<dbReference type="Proteomes" id="UP001237642">
    <property type="component" value="Unassembled WGS sequence"/>
</dbReference>
<name>A0AAD8JH13_9APIA</name>
<dbReference type="EMBL" id="JAUIZM010000001">
    <property type="protein sequence ID" value="KAK1402446.1"/>
    <property type="molecule type" value="Genomic_DNA"/>
</dbReference>
<proteinExistence type="predicted"/>
<evidence type="ECO:0000313" key="2">
    <source>
        <dbReference type="Proteomes" id="UP001237642"/>
    </source>
</evidence>
<accession>A0AAD8JH13</accession>
<dbReference type="AlphaFoldDB" id="A0AAD8JH13"/>
<sequence length="125" mass="14813">MFLNAKLGGQMKINEEDFNYDTPAEPLNTLVKYKKLLDKWIVEIMDSKIYVFGGSYNRKQFITHLEEALGVKVEVKFERIENNTDLFRLKKIGVLFNDEDWKPRDFVPKPAKRRIRGHLLIPERD</sequence>